<organism evidence="1">
    <name type="scientific">uncultured Caudovirales phage</name>
    <dbReference type="NCBI Taxonomy" id="2100421"/>
    <lineage>
        <taxon>Viruses</taxon>
        <taxon>Duplodnaviria</taxon>
        <taxon>Heunggongvirae</taxon>
        <taxon>Uroviricota</taxon>
        <taxon>Caudoviricetes</taxon>
        <taxon>Peduoviridae</taxon>
        <taxon>Maltschvirus</taxon>
        <taxon>Maltschvirus maltsch</taxon>
    </lineage>
</organism>
<name>A0A6J5L3M0_9CAUD</name>
<dbReference type="EMBL" id="LR796225">
    <property type="protein sequence ID" value="CAB4127926.1"/>
    <property type="molecule type" value="Genomic_DNA"/>
</dbReference>
<evidence type="ECO:0000313" key="1">
    <source>
        <dbReference type="EMBL" id="CAB4127926.1"/>
    </source>
</evidence>
<reference evidence="1" key="1">
    <citation type="submission" date="2020-04" db="EMBL/GenBank/DDBJ databases">
        <authorList>
            <person name="Chiriac C."/>
            <person name="Salcher M."/>
            <person name="Ghai R."/>
            <person name="Kavagutti S V."/>
        </authorList>
    </citation>
    <scope>NUCLEOTIDE SEQUENCE</scope>
</reference>
<gene>
    <name evidence="1" type="ORF">UFOVP106_19</name>
</gene>
<protein>
    <submittedName>
        <fullName evidence="1">Uncharacterized protein</fullName>
    </submittedName>
</protein>
<sequence length="227" mass="26274">MKIKNWTKFQHFKDRKPPWVKLYRDLLDDIEWHELDPKAAKVLTMLWLIASEDEGNIPSIKQLAFRLRMTEKDTEVCVSKLSHWLEHDDINSISNEYHFDSLETETETETETERETKKEKREIATIVACPTDVDQQIWDDWKQLRKAKKAPVTQTVVDSARKESIKANMPFSEFLSIWCARGSQGLQADWIKPDDRKLSKTGEMNQRVSSGLTRGLIGGTGNVKLLG</sequence>
<proteinExistence type="predicted"/>
<accession>A0A6J5L3M0</accession>